<dbReference type="InterPro" id="IPR036865">
    <property type="entry name" value="CRAL-TRIO_dom_sf"/>
</dbReference>
<protein>
    <recommendedName>
        <fullName evidence="1">CRAL-TRIO domain-containing protein</fullName>
    </recommendedName>
</protein>
<gene>
    <name evidence="2" type="ORF">BN869_000013288_1</name>
</gene>
<dbReference type="PANTHER" id="PTHR46590">
    <property type="entry name" value="PHOSPHATIDYLINOSITOL TRANSFER PROTEIN CSR1-RELATED"/>
    <property type="match status" value="1"/>
</dbReference>
<dbReference type="InterPro" id="IPR001251">
    <property type="entry name" value="CRAL-TRIO_dom"/>
</dbReference>
<dbReference type="InterPro" id="IPR036273">
    <property type="entry name" value="CRAL/TRIO_N_dom_sf"/>
</dbReference>
<dbReference type="EMBL" id="CDPU01000092">
    <property type="protein sequence ID" value="CEO57230.1"/>
    <property type="molecule type" value="Genomic_DNA"/>
</dbReference>
<evidence type="ECO:0000313" key="2">
    <source>
        <dbReference type="EMBL" id="CEO57230.1"/>
    </source>
</evidence>
<organism evidence="2">
    <name type="scientific">Bionectria ochroleuca</name>
    <name type="common">Gliocladium roseum</name>
    <dbReference type="NCBI Taxonomy" id="29856"/>
    <lineage>
        <taxon>Eukaryota</taxon>
        <taxon>Fungi</taxon>
        <taxon>Dikarya</taxon>
        <taxon>Ascomycota</taxon>
        <taxon>Pezizomycotina</taxon>
        <taxon>Sordariomycetes</taxon>
        <taxon>Hypocreomycetidae</taxon>
        <taxon>Hypocreales</taxon>
        <taxon>Bionectriaceae</taxon>
        <taxon>Clonostachys</taxon>
    </lineage>
</organism>
<dbReference type="SMART" id="SM01100">
    <property type="entry name" value="CRAL_TRIO_N"/>
    <property type="match status" value="1"/>
</dbReference>
<dbReference type="Gene3D" id="3.40.525.10">
    <property type="entry name" value="CRAL-TRIO lipid binding domain"/>
    <property type="match status" value="1"/>
</dbReference>
<sequence length="386" mass="44484">MSLLSEPGSLGNLTVEEERKLQEAWVHLLRLCGTRSISHGAPDKSQEFLQNLDNKSPENFKQGLWDTILADHPDATVLRFLRARNWDVAEAVNMLASAINWRIGRRINTNLNREGESVGLKKTLTADEEAFIRQYRSGKSYVRGTDKDDRPVYIIKVRLHDPSKQSAAAMETYVLHNIEMLRVMSREPHDKVCLIFDLTGFGLRNMDFHVVKFLIQTLEARYPETLGILLVHNAPFVFWGIWNVIKHWLPPIIASKIHFTSGNKSLANFISIADLQTCYGGDDAWEYKFVDPVPGENQRMQSEEEKVKIQTERDQLVNQFHRLTAEWVSLEPEFDLGKGKNAERHVSVNQLKLNFWKLDQYIRATTYYHRVGVINRHGEVDFKAAN</sequence>
<dbReference type="Pfam" id="PF03765">
    <property type="entry name" value="CRAL_TRIO_N"/>
    <property type="match status" value="1"/>
</dbReference>
<evidence type="ECO:0000259" key="1">
    <source>
        <dbReference type="PROSITE" id="PS50191"/>
    </source>
</evidence>
<dbReference type="InterPro" id="IPR011074">
    <property type="entry name" value="CRAL/TRIO_N_dom"/>
</dbReference>
<dbReference type="AlphaFoldDB" id="A0A0B7KQM5"/>
<dbReference type="Pfam" id="PF00650">
    <property type="entry name" value="CRAL_TRIO"/>
    <property type="match status" value="1"/>
</dbReference>
<dbReference type="SUPFAM" id="SSF46938">
    <property type="entry name" value="CRAL/TRIO N-terminal domain"/>
    <property type="match status" value="1"/>
</dbReference>
<proteinExistence type="predicted"/>
<dbReference type="SMART" id="SM00516">
    <property type="entry name" value="SEC14"/>
    <property type="match status" value="1"/>
</dbReference>
<name>A0A0B7KQM5_BIOOC</name>
<dbReference type="CDD" id="cd00170">
    <property type="entry name" value="SEC14"/>
    <property type="match status" value="1"/>
</dbReference>
<dbReference type="SUPFAM" id="SSF52087">
    <property type="entry name" value="CRAL/TRIO domain"/>
    <property type="match status" value="1"/>
</dbReference>
<feature type="domain" description="CRAL-TRIO" evidence="1">
    <location>
        <begin position="128"/>
        <end position="287"/>
    </location>
</feature>
<dbReference type="PROSITE" id="PS50191">
    <property type="entry name" value="CRAL_TRIO"/>
    <property type="match status" value="1"/>
</dbReference>
<accession>A0A0B7KQM5</accession>
<dbReference type="PANTHER" id="PTHR46590:SF1">
    <property type="entry name" value="PHOSPHATIDYLINOSITOL TRANSFER PROTEIN CSR1"/>
    <property type="match status" value="1"/>
</dbReference>
<reference evidence="2" key="1">
    <citation type="submission" date="2015-01" db="EMBL/GenBank/DDBJ databases">
        <authorList>
            <person name="Durling Mikael"/>
        </authorList>
    </citation>
    <scope>NUCLEOTIDE SEQUENCE</scope>
</reference>
<dbReference type="InterPro" id="IPR052432">
    <property type="entry name" value="PITP/CRAL-TRIO"/>
</dbReference>